<dbReference type="EMBL" id="FNHB01000001">
    <property type="protein sequence ID" value="SDL49446.1"/>
    <property type="molecule type" value="Genomic_DNA"/>
</dbReference>
<evidence type="ECO:0000313" key="2">
    <source>
        <dbReference type="Proteomes" id="UP000214880"/>
    </source>
</evidence>
<dbReference type="AlphaFoldDB" id="A0A1G9KIN6"/>
<dbReference type="RefSeq" id="WP_092067115.1">
    <property type="nucleotide sequence ID" value="NZ_FNHB01000001.1"/>
</dbReference>
<proteinExistence type="predicted"/>
<dbReference type="STRING" id="146817.SAMN04488502_10146"/>
<evidence type="ECO:0008006" key="3">
    <source>
        <dbReference type="Google" id="ProtNLM"/>
    </source>
</evidence>
<name>A0A1G9KIN6_9FIRM</name>
<dbReference type="Proteomes" id="UP000214880">
    <property type="component" value="Unassembled WGS sequence"/>
</dbReference>
<accession>A0A1G9KIN6</accession>
<sequence>MGFRLKVTGGPEEIAFDERAILRAEFFSDSPNDSNARATDVALSIKVWGKMLYSLGGKENDATLNAAKWSQVPSEKADCYRSAQLDIVAASQMVRQYTLPDAFVMEYTEDLDDETGVGTFYLHLKQKKDQNAAVKLDGGFGAE</sequence>
<keyword evidence="2" id="KW-1185">Reference proteome</keyword>
<protein>
    <recommendedName>
        <fullName evidence="3">Membrane-associated protease 1</fullName>
    </recommendedName>
</protein>
<evidence type="ECO:0000313" key="1">
    <source>
        <dbReference type="EMBL" id="SDL49446.1"/>
    </source>
</evidence>
<dbReference type="OrthoDB" id="9810984at2"/>
<organism evidence="1 2">
    <name type="scientific">Dendrosporobacter quercicolus</name>
    <dbReference type="NCBI Taxonomy" id="146817"/>
    <lineage>
        <taxon>Bacteria</taxon>
        <taxon>Bacillati</taxon>
        <taxon>Bacillota</taxon>
        <taxon>Negativicutes</taxon>
        <taxon>Selenomonadales</taxon>
        <taxon>Sporomusaceae</taxon>
        <taxon>Dendrosporobacter</taxon>
    </lineage>
</organism>
<gene>
    <name evidence="1" type="ORF">SAMN04488502_10146</name>
</gene>
<reference evidence="1 2" key="1">
    <citation type="submission" date="2016-10" db="EMBL/GenBank/DDBJ databases">
        <authorList>
            <person name="de Groot N.N."/>
        </authorList>
    </citation>
    <scope>NUCLEOTIDE SEQUENCE [LARGE SCALE GENOMIC DNA]</scope>
    <source>
        <strain evidence="1 2">DSM 1736</strain>
    </source>
</reference>